<name>D3HQR4_LEGLN</name>
<accession>D3HQR4</accession>
<evidence type="ECO:0000313" key="3">
    <source>
        <dbReference type="Proteomes" id="UP000001060"/>
    </source>
</evidence>
<dbReference type="eggNOG" id="COG3706">
    <property type="taxonomic scope" value="Bacteria"/>
</dbReference>
<dbReference type="KEGG" id="llo:LLO_0888"/>
<evidence type="ECO:0008006" key="4">
    <source>
        <dbReference type="Google" id="ProtNLM"/>
    </source>
</evidence>
<dbReference type="EMBL" id="FN650140">
    <property type="protein sequence ID" value="CBJ11234.1"/>
    <property type="molecule type" value="Genomic_DNA"/>
</dbReference>
<reference evidence="2 3" key="1">
    <citation type="journal article" date="2010" name="PLoS Genet.">
        <title>Analysis of the Legionella longbeachae genome and transcriptome uncovers unique strategies to cause Legionnaires' disease.</title>
        <authorList>
            <person name="Cazalet C."/>
            <person name="Gomez-Valero L."/>
            <person name="Rusniok C."/>
            <person name="Lomma M."/>
            <person name="Dervins-Ravault D."/>
            <person name="Newton H."/>
            <person name="Sansom F."/>
            <person name="Jarraud S."/>
            <person name="Zidane N."/>
            <person name="Ma L."/>
            <person name="Bouchier C."/>
            <person name="Etienne J."/>
            <person name="Hartland E."/>
            <person name="Buchrieser C."/>
        </authorList>
    </citation>
    <scope>NUCLEOTIDE SEQUENCE [LARGE SCALE GENOMIC DNA]</scope>
    <source>
        <strain evidence="2 3">NSW150</strain>
    </source>
</reference>
<dbReference type="Proteomes" id="UP000001060">
    <property type="component" value="Chromosome"/>
</dbReference>
<gene>
    <name evidence="2" type="ordered locus">LLO_0888</name>
</gene>
<dbReference type="HOGENOM" id="CLU_2246638_0_0_6"/>
<keyword evidence="3" id="KW-1185">Reference proteome</keyword>
<keyword evidence="1" id="KW-0812">Transmembrane</keyword>
<evidence type="ECO:0000313" key="2">
    <source>
        <dbReference type="EMBL" id="CBJ11234.1"/>
    </source>
</evidence>
<dbReference type="AlphaFoldDB" id="D3HQR4"/>
<protein>
    <recommendedName>
        <fullName evidence="4">Transmembrane protein</fullName>
    </recommendedName>
</protein>
<feature type="transmembrane region" description="Helical" evidence="1">
    <location>
        <begin position="35"/>
        <end position="58"/>
    </location>
</feature>
<evidence type="ECO:0000256" key="1">
    <source>
        <dbReference type="SAM" id="Phobius"/>
    </source>
</evidence>
<organism evidence="2 3">
    <name type="scientific">Legionella longbeachae serogroup 1 (strain NSW150)</name>
    <dbReference type="NCBI Taxonomy" id="661367"/>
    <lineage>
        <taxon>Bacteria</taxon>
        <taxon>Pseudomonadati</taxon>
        <taxon>Pseudomonadota</taxon>
        <taxon>Gammaproteobacteria</taxon>
        <taxon>Legionellales</taxon>
        <taxon>Legionellaceae</taxon>
        <taxon>Legionella</taxon>
    </lineage>
</organism>
<proteinExistence type="predicted"/>
<feature type="transmembrane region" description="Helical" evidence="1">
    <location>
        <begin position="70"/>
        <end position="90"/>
    </location>
</feature>
<sequence>MIFLFEGALRSIPFNTILALLLTLDLLKKKASPQLIIWILLIIANSIIRWFFCHYVLIKHLYATPKILTVFVLLTFIMGTIWGSGYLLMLHGISILQEFIIILV</sequence>
<keyword evidence="1" id="KW-0472">Membrane</keyword>
<keyword evidence="1" id="KW-1133">Transmembrane helix</keyword>
<feature type="transmembrane region" description="Helical" evidence="1">
    <location>
        <begin position="12"/>
        <end position="28"/>
    </location>
</feature>
<dbReference type="STRING" id="661367.LLO_0888"/>